<evidence type="ECO:0000256" key="2">
    <source>
        <dbReference type="ARBA" id="ARBA00004298"/>
    </source>
</evidence>
<keyword evidence="7 13" id="KW-0812">Transmembrane</keyword>
<evidence type="ECO:0000256" key="6">
    <source>
        <dbReference type="ARBA" id="ARBA00022660"/>
    </source>
</evidence>
<dbReference type="Pfam" id="PF15879">
    <property type="entry name" value="MWFE"/>
    <property type="match status" value="1"/>
</dbReference>
<dbReference type="OrthoDB" id="1920692at2759"/>
<protein>
    <recommendedName>
        <fullName evidence="4">NADH dehydrogenase [ubiquinone] 1 alpha subcomplex subunit 1</fullName>
    </recommendedName>
</protein>
<accession>A0A0P1B9Z6</accession>
<comment type="similarity">
    <text evidence="3">Belongs to the complex I NDUFA1 subunit family.</text>
</comment>
<keyword evidence="11" id="KW-0496">Mitochondrion</keyword>
<keyword evidence="5" id="KW-0813">Transport</keyword>
<evidence type="ECO:0000256" key="11">
    <source>
        <dbReference type="ARBA" id="ARBA00023128"/>
    </source>
</evidence>
<keyword evidence="9" id="KW-0249">Electron transport</keyword>
<organism evidence="14 15">
    <name type="scientific">Ceraceosorus bombacis</name>
    <dbReference type="NCBI Taxonomy" id="401625"/>
    <lineage>
        <taxon>Eukaryota</taxon>
        <taxon>Fungi</taxon>
        <taxon>Dikarya</taxon>
        <taxon>Basidiomycota</taxon>
        <taxon>Ustilaginomycotina</taxon>
        <taxon>Exobasidiomycetes</taxon>
        <taxon>Ceraceosorales</taxon>
        <taxon>Ceraceosoraceae</taxon>
        <taxon>Ceraceosorus</taxon>
    </lineage>
</organism>
<evidence type="ECO:0000313" key="15">
    <source>
        <dbReference type="Proteomes" id="UP000054845"/>
    </source>
</evidence>
<evidence type="ECO:0000313" key="14">
    <source>
        <dbReference type="EMBL" id="CEH12423.1"/>
    </source>
</evidence>
<feature type="transmembrane region" description="Helical" evidence="13">
    <location>
        <begin position="7"/>
        <end position="28"/>
    </location>
</feature>
<dbReference type="AlphaFoldDB" id="A0A0P1B9Z6"/>
<dbReference type="PANTHER" id="PTHR17098:SF2">
    <property type="entry name" value="NADH DEHYDROGENASE [UBIQUINONE] 1 ALPHA SUBCOMPLEX SUBUNIT 1"/>
    <property type="match status" value="1"/>
</dbReference>
<evidence type="ECO:0000256" key="10">
    <source>
        <dbReference type="ARBA" id="ARBA00022989"/>
    </source>
</evidence>
<dbReference type="STRING" id="401625.A0A0P1B9Z6"/>
<proteinExistence type="inferred from homology"/>
<evidence type="ECO:0000256" key="4">
    <source>
        <dbReference type="ARBA" id="ARBA00016392"/>
    </source>
</evidence>
<evidence type="ECO:0000256" key="9">
    <source>
        <dbReference type="ARBA" id="ARBA00022982"/>
    </source>
</evidence>
<evidence type="ECO:0000256" key="12">
    <source>
        <dbReference type="ARBA" id="ARBA00023136"/>
    </source>
</evidence>
<dbReference type="GO" id="GO:0005743">
    <property type="term" value="C:mitochondrial inner membrane"/>
    <property type="evidence" value="ECO:0007669"/>
    <property type="project" value="UniProtKB-SubCell"/>
</dbReference>
<dbReference type="InterPro" id="IPR017384">
    <property type="entry name" value="NADH_Ub_cplx-1_asu_su-1"/>
</dbReference>
<evidence type="ECO:0000256" key="7">
    <source>
        <dbReference type="ARBA" id="ARBA00022692"/>
    </source>
</evidence>
<keyword evidence="10 13" id="KW-1133">Transmembrane helix</keyword>
<comment type="function">
    <text evidence="1">Accessory subunit of the mitochondrial membrane respiratory chain NADH dehydrogenase (Complex I), that is believed not to be involved in catalysis. Complex I functions in the transfer of electrons from NADH to the respiratory chain. The immediate electron acceptor for the enzyme is believed to be ubiquinone.</text>
</comment>
<name>A0A0P1B9Z6_9BASI</name>
<keyword evidence="14" id="KW-0830">Ubiquinone</keyword>
<evidence type="ECO:0000256" key="8">
    <source>
        <dbReference type="ARBA" id="ARBA00022792"/>
    </source>
</evidence>
<keyword evidence="8" id="KW-0999">Mitochondrion inner membrane</keyword>
<evidence type="ECO:0000256" key="5">
    <source>
        <dbReference type="ARBA" id="ARBA00022448"/>
    </source>
</evidence>
<evidence type="ECO:0000256" key="1">
    <source>
        <dbReference type="ARBA" id="ARBA00003195"/>
    </source>
</evidence>
<keyword evidence="15" id="KW-1185">Reference proteome</keyword>
<dbReference type="EMBL" id="CCYA01000149">
    <property type="protein sequence ID" value="CEH12423.1"/>
    <property type="molecule type" value="Genomic_DNA"/>
</dbReference>
<evidence type="ECO:0000256" key="3">
    <source>
        <dbReference type="ARBA" id="ARBA00009960"/>
    </source>
</evidence>
<comment type="subcellular location">
    <subcellularLocation>
        <location evidence="2">Mitochondrion inner membrane</location>
        <topology evidence="2">Single-pass membrane protein</topology>
        <orientation evidence="2">Matrix side</orientation>
    </subcellularLocation>
</comment>
<sequence>MPVPWEAMIPMGLVVVMFGVTGTGYNLASHIANGGRPLRHNIDTWDEMMMRRDERLTGKYRGQSIDPKAPAGYATSSIWETEKVKAS</sequence>
<dbReference type="Proteomes" id="UP000054845">
    <property type="component" value="Unassembled WGS sequence"/>
</dbReference>
<dbReference type="PANTHER" id="PTHR17098">
    <property type="entry name" value="NADH-UBIQUINONE OXIDOREDUCTASE MWFE SUBUNIT"/>
    <property type="match status" value="1"/>
</dbReference>
<reference evidence="14 15" key="1">
    <citation type="submission" date="2014-09" db="EMBL/GenBank/DDBJ databases">
        <authorList>
            <person name="Magalhaes I.L.F."/>
            <person name="Oliveira U."/>
            <person name="Santos F.R."/>
            <person name="Vidigal T.H.D.A."/>
            <person name="Brescovit A.D."/>
            <person name="Santos A.J."/>
        </authorList>
    </citation>
    <scope>NUCLEOTIDE SEQUENCE [LARGE SCALE GENOMIC DNA]</scope>
</reference>
<evidence type="ECO:0000256" key="13">
    <source>
        <dbReference type="SAM" id="Phobius"/>
    </source>
</evidence>
<keyword evidence="12 13" id="KW-0472">Membrane</keyword>
<keyword evidence="6" id="KW-0679">Respiratory chain</keyword>